<dbReference type="PANTHER" id="PTHR34820">
    <property type="entry name" value="INNER MEMBRANE PROTEIN YEBZ"/>
    <property type="match status" value="1"/>
</dbReference>
<evidence type="ECO:0000256" key="1">
    <source>
        <dbReference type="ARBA" id="ARBA00004651"/>
    </source>
</evidence>
<dbReference type="GO" id="GO:0005886">
    <property type="term" value="C:plasma membrane"/>
    <property type="evidence" value="ECO:0007669"/>
    <property type="project" value="UniProtKB-SubCell"/>
</dbReference>
<keyword evidence="4 7" id="KW-1133">Transmembrane helix</keyword>
<evidence type="ECO:0000256" key="5">
    <source>
        <dbReference type="ARBA" id="ARBA00023136"/>
    </source>
</evidence>
<feature type="transmembrane region" description="Helical" evidence="7">
    <location>
        <begin position="269"/>
        <end position="289"/>
    </location>
</feature>
<comment type="caution">
    <text evidence="9">The sequence shown here is derived from an EMBL/GenBank/DDBJ whole genome shotgun (WGS) entry which is preliminary data.</text>
</comment>
<dbReference type="EMBL" id="JAUSUL010000002">
    <property type="protein sequence ID" value="MDQ0316293.1"/>
    <property type="molecule type" value="Genomic_DNA"/>
</dbReference>
<proteinExistence type="predicted"/>
<feature type="transmembrane region" description="Helical" evidence="7">
    <location>
        <begin position="124"/>
        <end position="143"/>
    </location>
</feature>
<dbReference type="PANTHER" id="PTHR34820:SF4">
    <property type="entry name" value="INNER MEMBRANE PROTEIN YEBZ"/>
    <property type="match status" value="1"/>
</dbReference>
<organism evidence="9 10">
    <name type="scientific">Amorphus orientalis</name>
    <dbReference type="NCBI Taxonomy" id="649198"/>
    <lineage>
        <taxon>Bacteria</taxon>
        <taxon>Pseudomonadati</taxon>
        <taxon>Pseudomonadota</taxon>
        <taxon>Alphaproteobacteria</taxon>
        <taxon>Hyphomicrobiales</taxon>
        <taxon>Amorphaceae</taxon>
        <taxon>Amorphus</taxon>
    </lineage>
</organism>
<feature type="transmembrane region" description="Helical" evidence="7">
    <location>
        <begin position="98"/>
        <end position="117"/>
    </location>
</feature>
<feature type="transmembrane region" description="Helical" evidence="7">
    <location>
        <begin position="149"/>
        <end position="170"/>
    </location>
</feature>
<dbReference type="Pfam" id="PF05425">
    <property type="entry name" value="CopD"/>
    <property type="match status" value="1"/>
</dbReference>
<evidence type="ECO:0000313" key="10">
    <source>
        <dbReference type="Proteomes" id="UP001229244"/>
    </source>
</evidence>
<dbReference type="RefSeq" id="WP_306886120.1">
    <property type="nucleotide sequence ID" value="NZ_JAUSUL010000002.1"/>
</dbReference>
<reference evidence="9" key="1">
    <citation type="submission" date="2023-07" db="EMBL/GenBank/DDBJ databases">
        <title>Genomic Encyclopedia of Type Strains, Phase IV (KMG-IV): sequencing the most valuable type-strain genomes for metagenomic binning, comparative biology and taxonomic classification.</title>
        <authorList>
            <person name="Goeker M."/>
        </authorList>
    </citation>
    <scope>NUCLEOTIDE SEQUENCE</scope>
    <source>
        <strain evidence="9">DSM 21202</strain>
    </source>
</reference>
<feature type="compositionally biased region" description="Low complexity" evidence="6">
    <location>
        <begin position="292"/>
        <end position="302"/>
    </location>
</feature>
<keyword evidence="10" id="KW-1185">Reference proteome</keyword>
<evidence type="ECO:0000256" key="2">
    <source>
        <dbReference type="ARBA" id="ARBA00022475"/>
    </source>
</evidence>
<dbReference type="InterPro" id="IPR032694">
    <property type="entry name" value="CopC/D"/>
</dbReference>
<feature type="transmembrane region" description="Helical" evidence="7">
    <location>
        <begin position="20"/>
        <end position="42"/>
    </location>
</feature>
<dbReference type="InterPro" id="IPR008457">
    <property type="entry name" value="Cu-R_CopD_dom"/>
</dbReference>
<evidence type="ECO:0000256" key="4">
    <source>
        <dbReference type="ARBA" id="ARBA00022989"/>
    </source>
</evidence>
<evidence type="ECO:0000256" key="7">
    <source>
        <dbReference type="SAM" id="Phobius"/>
    </source>
</evidence>
<evidence type="ECO:0000259" key="8">
    <source>
        <dbReference type="Pfam" id="PF05425"/>
    </source>
</evidence>
<feature type="transmembrane region" description="Helical" evidence="7">
    <location>
        <begin position="228"/>
        <end position="248"/>
    </location>
</feature>
<dbReference type="Proteomes" id="UP001229244">
    <property type="component" value="Unassembled WGS sequence"/>
</dbReference>
<evidence type="ECO:0000313" key="9">
    <source>
        <dbReference type="EMBL" id="MDQ0316293.1"/>
    </source>
</evidence>
<evidence type="ECO:0000256" key="3">
    <source>
        <dbReference type="ARBA" id="ARBA00022692"/>
    </source>
</evidence>
<protein>
    <submittedName>
        <fullName evidence="9">Copper resistance protein D</fullName>
    </submittedName>
</protein>
<dbReference type="GO" id="GO:0006825">
    <property type="term" value="P:copper ion transport"/>
    <property type="evidence" value="ECO:0007669"/>
    <property type="project" value="InterPro"/>
</dbReference>
<gene>
    <name evidence="9" type="ORF">J2S73_002750</name>
</gene>
<sequence length="320" mass="32204">MFQALAAADVLTWVSILVKASAYAATLLAAGSVLAGVSLRALEPAGRAALNRTAALSALIAALFTGLRLPLRAGFLMGGDLAGATDPMMLGVVADSPLGTSIVLRLVGLVLVLAVLAPGRIASATAVLGAVLVAMSFAFRGHALEEPRVLLGALVTLHILGLAFWVGAFAPLARAARRQSPAEAGDLSHEFGLKALWVVAALVVSGGLILLVLGAARPAALATPYGQAFAVKLTLFAGVLALAALNKLRLTPALRAGRAGAADRLRGSIRLEAALIALILLTTAALTTVTSPPAATTAETAPSPGPVPTSARALEPGMHT</sequence>
<feature type="domain" description="Copper resistance protein D" evidence="8">
    <location>
        <begin position="190"/>
        <end position="286"/>
    </location>
</feature>
<accession>A0AAE3VQV3</accession>
<comment type="subcellular location">
    <subcellularLocation>
        <location evidence="1">Cell membrane</location>
        <topology evidence="1">Multi-pass membrane protein</topology>
    </subcellularLocation>
</comment>
<keyword evidence="3 7" id="KW-0812">Transmembrane</keyword>
<keyword evidence="5 7" id="KW-0472">Membrane</keyword>
<feature type="region of interest" description="Disordered" evidence="6">
    <location>
        <begin position="292"/>
        <end position="320"/>
    </location>
</feature>
<feature type="transmembrane region" description="Helical" evidence="7">
    <location>
        <begin position="54"/>
        <end position="78"/>
    </location>
</feature>
<evidence type="ECO:0000256" key="6">
    <source>
        <dbReference type="SAM" id="MobiDB-lite"/>
    </source>
</evidence>
<feature type="transmembrane region" description="Helical" evidence="7">
    <location>
        <begin position="191"/>
        <end position="216"/>
    </location>
</feature>
<keyword evidence="2" id="KW-1003">Cell membrane</keyword>
<dbReference type="AlphaFoldDB" id="A0AAE3VQV3"/>
<name>A0AAE3VQV3_9HYPH</name>